<evidence type="ECO:0000256" key="9">
    <source>
        <dbReference type="ARBA" id="ARBA00023750"/>
    </source>
</evidence>
<feature type="region of interest" description="Disordered" evidence="13">
    <location>
        <begin position="358"/>
        <end position="450"/>
    </location>
</feature>
<keyword evidence="16" id="KW-1185">Reference proteome</keyword>
<evidence type="ECO:0000256" key="4">
    <source>
        <dbReference type="ARBA" id="ARBA00004536"/>
    </source>
</evidence>
<protein>
    <recommendedName>
        <fullName evidence="10">Band 4.1-like protein 5</fullName>
    </recommendedName>
    <alternativeName>
        <fullName evidence="11">Erythrocyte membrane protein band 4.1-like 5</fullName>
    </alternativeName>
</protein>
<dbReference type="Pfam" id="PF08736">
    <property type="entry name" value="FA"/>
    <property type="match status" value="1"/>
</dbReference>
<dbReference type="AlphaFoldDB" id="A0A673XQ63"/>
<evidence type="ECO:0000256" key="13">
    <source>
        <dbReference type="SAM" id="MobiDB-lite"/>
    </source>
</evidence>
<dbReference type="SMART" id="SM01195">
    <property type="entry name" value="FA"/>
    <property type="match status" value="1"/>
</dbReference>
<gene>
    <name evidence="15" type="primary">EPB41L5</name>
    <name evidence="15" type="synonym">LOC115160874</name>
</gene>
<dbReference type="Gene3D" id="3.10.20.90">
    <property type="entry name" value="Phosphatidylinositol 3-kinase Catalytic Subunit, Chain A, domain 1"/>
    <property type="match status" value="1"/>
</dbReference>
<dbReference type="InterPro" id="IPR029071">
    <property type="entry name" value="Ubiquitin-like_domsf"/>
</dbReference>
<evidence type="ECO:0000256" key="12">
    <source>
        <dbReference type="ARBA" id="ARBA00046505"/>
    </source>
</evidence>
<evidence type="ECO:0000313" key="16">
    <source>
        <dbReference type="Proteomes" id="UP000472277"/>
    </source>
</evidence>
<dbReference type="Gene3D" id="1.20.80.10">
    <property type="match status" value="1"/>
</dbReference>
<dbReference type="PRINTS" id="PR00935">
    <property type="entry name" value="BAND41"/>
</dbReference>
<dbReference type="GeneTree" id="ENSGT00940000156332"/>
<dbReference type="InterPro" id="IPR019747">
    <property type="entry name" value="FERM_CS"/>
</dbReference>
<dbReference type="PANTHER" id="PTHR23280">
    <property type="entry name" value="4.1 G PROTEIN"/>
    <property type="match status" value="1"/>
</dbReference>
<organism evidence="15 16">
    <name type="scientific">Salmo trutta</name>
    <name type="common">Brown trout</name>
    <dbReference type="NCBI Taxonomy" id="8032"/>
    <lineage>
        <taxon>Eukaryota</taxon>
        <taxon>Metazoa</taxon>
        <taxon>Chordata</taxon>
        <taxon>Craniata</taxon>
        <taxon>Vertebrata</taxon>
        <taxon>Euteleostomi</taxon>
        <taxon>Actinopterygii</taxon>
        <taxon>Neopterygii</taxon>
        <taxon>Teleostei</taxon>
        <taxon>Protacanthopterygii</taxon>
        <taxon>Salmoniformes</taxon>
        <taxon>Salmonidae</taxon>
        <taxon>Salmoninae</taxon>
        <taxon>Salmo</taxon>
    </lineage>
</organism>
<dbReference type="FunFam" id="2.30.29.30:FF:000002">
    <property type="entry name" value="Band 4.1-like protein 5 isoform 1"/>
    <property type="match status" value="1"/>
</dbReference>
<dbReference type="FunFam" id="1.20.80.10:FF:000003">
    <property type="entry name" value="Tyrosine-protein phosphatase non-receptor type 4"/>
    <property type="match status" value="1"/>
</dbReference>
<dbReference type="GO" id="GO:0005886">
    <property type="term" value="C:plasma membrane"/>
    <property type="evidence" value="ECO:0007669"/>
    <property type="project" value="UniProtKB-SubCell"/>
</dbReference>
<keyword evidence="6" id="KW-0963">Cytoplasm</keyword>
<dbReference type="SUPFAM" id="SSF50729">
    <property type="entry name" value="PH domain-like"/>
    <property type="match status" value="1"/>
</dbReference>
<evidence type="ECO:0000256" key="11">
    <source>
        <dbReference type="ARBA" id="ARBA00030226"/>
    </source>
</evidence>
<evidence type="ECO:0000256" key="7">
    <source>
        <dbReference type="ARBA" id="ARBA00022949"/>
    </source>
</evidence>
<comment type="function">
    <text evidence="9">Plays a role in the formation and organization of tight junctions during the establishment of polarity in epithelial cells.</text>
</comment>
<dbReference type="Ensembl" id="ENSSTUT00000024692.1">
    <property type="protein sequence ID" value="ENSSTUP00000023538.1"/>
    <property type="gene ID" value="ENSSTUG00000010250.1"/>
</dbReference>
<dbReference type="Pfam" id="PF09380">
    <property type="entry name" value="FERM_C"/>
    <property type="match status" value="1"/>
</dbReference>
<evidence type="ECO:0000256" key="3">
    <source>
        <dbReference type="ARBA" id="ARBA00004496"/>
    </source>
</evidence>
<dbReference type="CDD" id="cd14473">
    <property type="entry name" value="FERM_B-lobe"/>
    <property type="match status" value="1"/>
</dbReference>
<dbReference type="GO" id="GO:0008092">
    <property type="term" value="F:cytoskeletal protein binding"/>
    <property type="evidence" value="ECO:0007669"/>
    <property type="project" value="InterPro"/>
</dbReference>
<sequence length="745" mass="82181">MLSFLRRTLGRRSIRKHAEKARLREAQRATTHIPAAGEAKSIITCRVSLLDGTDVSVDLPKKAKGEELFDQIMYHLDIVEKDYFGLRFMDSAQVPHWLDVTKSIKKQVKIGPPYCLHMRVKFYSSEPNNLHEELTRYLFVLQLKQDILSGKLECPFDTAVELAAFSLQAELGDCDPAEHALDLVSEFRFMPEQTEAMELAIFNTWKECRGQMPSQAEINYLNKAKWLEMYGVDMHMVKARDGNDYQLGLTPTGVLVFEGETKIGLFFWPKITRLDFKKSTLTLVVVEDDGEEAQETEEGKEQEHTFVFRMDHPKACKHLWKCAVEHHAFFRLRGPVQKGSARSGFIRMGSRFRYSGKTEYQTTKGNKARRSASFERRPSRRYSRRTMMNRGANKPQDHNNGVNPNKDTKPLHIRSPWSLPVVSPAPSVSTSSPMEIETLPRSPGGGQSEKSMPLPLVADLLETCVDDVIRTPVPMATAGLPEEAGPSMAASASSLTADDAVSLAEAAARLKQLELDSAPVPSRANVNLNMNNQEDVVKLTEKCLNSVGSSPVLAPLRPPEDLKSNILKAQAEAALKGSLEEHVVIGDKNTNLQEASASVEMLAADLMPSATMMAAEILNEGLPSKAKPEELEMPTLPLLPVALSDNLIDFSDPTPVLPPAPVQSKSMISPRWIVPAAPPTAIFTNGLLDPSAKTTAPLQPEGGALAPTLHPHLFSQTHNVIATSIAAQLPKKDGTKPKGLLTTEL</sequence>
<dbReference type="SMART" id="SM01196">
    <property type="entry name" value="FERM_C"/>
    <property type="match status" value="1"/>
</dbReference>
<evidence type="ECO:0000256" key="10">
    <source>
        <dbReference type="ARBA" id="ARBA00023841"/>
    </source>
</evidence>
<keyword evidence="5" id="KW-1003">Cell membrane</keyword>
<dbReference type="CDD" id="cd17205">
    <property type="entry name" value="FERM_F1_EPB41L5"/>
    <property type="match status" value="1"/>
</dbReference>
<evidence type="ECO:0000256" key="1">
    <source>
        <dbReference type="ARBA" id="ARBA00004202"/>
    </source>
</evidence>
<dbReference type="InterPro" id="IPR011993">
    <property type="entry name" value="PH-like_dom_sf"/>
</dbReference>
<dbReference type="GO" id="GO:0031032">
    <property type="term" value="P:actomyosin structure organization"/>
    <property type="evidence" value="ECO:0007669"/>
    <property type="project" value="TreeGrafter"/>
</dbReference>
<reference evidence="15" key="1">
    <citation type="submission" date="2025-08" db="UniProtKB">
        <authorList>
            <consortium name="Ensembl"/>
        </authorList>
    </citation>
    <scope>IDENTIFICATION</scope>
</reference>
<dbReference type="GO" id="GO:0005737">
    <property type="term" value="C:cytoplasm"/>
    <property type="evidence" value="ECO:0007669"/>
    <property type="project" value="UniProtKB-SubCell"/>
</dbReference>
<feature type="domain" description="FERM" evidence="14">
    <location>
        <begin position="43"/>
        <end position="334"/>
    </location>
</feature>
<reference evidence="15" key="2">
    <citation type="submission" date="2025-09" db="UniProtKB">
        <authorList>
            <consortium name="Ensembl"/>
        </authorList>
    </citation>
    <scope>IDENTIFICATION</scope>
</reference>
<evidence type="ECO:0000256" key="5">
    <source>
        <dbReference type="ARBA" id="ARBA00022475"/>
    </source>
</evidence>
<dbReference type="Pfam" id="PF09379">
    <property type="entry name" value="FERM_N"/>
    <property type="match status" value="1"/>
</dbReference>
<dbReference type="GO" id="GO:0005856">
    <property type="term" value="C:cytoskeleton"/>
    <property type="evidence" value="ECO:0007669"/>
    <property type="project" value="TreeGrafter"/>
</dbReference>
<evidence type="ECO:0000256" key="8">
    <source>
        <dbReference type="ARBA" id="ARBA00023136"/>
    </source>
</evidence>
<name>A0A673XQ63_SALTR</name>
<dbReference type="PROSITE" id="PS50057">
    <property type="entry name" value="FERM_3"/>
    <property type="match status" value="1"/>
</dbReference>
<dbReference type="PANTHER" id="PTHR23280:SF15">
    <property type="entry name" value="BAND 4.1-LIKE PROTEIN 5"/>
    <property type="match status" value="1"/>
</dbReference>
<dbReference type="InterPro" id="IPR018979">
    <property type="entry name" value="FERM_N"/>
</dbReference>
<evidence type="ECO:0000256" key="6">
    <source>
        <dbReference type="ARBA" id="ARBA00022490"/>
    </source>
</evidence>
<evidence type="ECO:0000256" key="2">
    <source>
        <dbReference type="ARBA" id="ARBA00004437"/>
    </source>
</evidence>
<proteinExistence type="predicted"/>
<dbReference type="InterPro" id="IPR035963">
    <property type="entry name" value="FERM_2"/>
</dbReference>
<dbReference type="InterPro" id="IPR000299">
    <property type="entry name" value="FERM_domain"/>
</dbReference>
<dbReference type="PROSITE" id="PS00661">
    <property type="entry name" value="FERM_2"/>
    <property type="match status" value="1"/>
</dbReference>
<keyword evidence="7" id="KW-0965">Cell junction</keyword>
<dbReference type="InterPro" id="IPR014352">
    <property type="entry name" value="FERM/acyl-CoA-bd_prot_sf"/>
</dbReference>
<evidence type="ECO:0000259" key="14">
    <source>
        <dbReference type="PROSITE" id="PS50057"/>
    </source>
</evidence>
<dbReference type="InterPro" id="IPR019748">
    <property type="entry name" value="FERM_central"/>
</dbReference>
<accession>A0A673XQ63</accession>
<dbReference type="PROSITE" id="PS00660">
    <property type="entry name" value="FERM_1"/>
    <property type="match status" value="1"/>
</dbReference>
<dbReference type="SUPFAM" id="SSF54236">
    <property type="entry name" value="Ubiquitin-like"/>
    <property type="match status" value="1"/>
</dbReference>
<dbReference type="GO" id="GO:0001917">
    <property type="term" value="C:photoreceptor inner segment"/>
    <property type="evidence" value="ECO:0007669"/>
    <property type="project" value="UniProtKB-SubCell"/>
</dbReference>
<dbReference type="InterPro" id="IPR018980">
    <property type="entry name" value="FERM_PH-like_C"/>
</dbReference>
<dbReference type="Proteomes" id="UP000472277">
    <property type="component" value="Chromosome 24"/>
</dbReference>
<dbReference type="SMART" id="SM00295">
    <property type="entry name" value="B41"/>
    <property type="match status" value="1"/>
</dbReference>
<keyword evidence="8" id="KW-0472">Membrane</keyword>
<comment type="subcellular location">
    <subcellularLocation>
        <location evidence="4">Cell junction</location>
        <location evidence="4">Adherens junction</location>
    </subcellularLocation>
    <subcellularLocation>
        <location evidence="1">Cell membrane</location>
        <topology evidence="1">Peripheral membrane protein</topology>
    </subcellularLocation>
    <subcellularLocation>
        <location evidence="3">Cytoplasm</location>
    </subcellularLocation>
    <subcellularLocation>
        <location evidence="2">Photoreceptor inner segment</location>
    </subcellularLocation>
</comment>
<dbReference type="InterPro" id="IPR019749">
    <property type="entry name" value="Band_41_domain"/>
</dbReference>
<dbReference type="PRINTS" id="PR00661">
    <property type="entry name" value="ERMFAMILY"/>
</dbReference>
<dbReference type="FunFam" id="3.10.20.90:FF:000024">
    <property type="entry name" value="Erythrocyte membrane protein band 4.1-like 5"/>
    <property type="match status" value="1"/>
</dbReference>
<comment type="subunit">
    <text evidence="12">Component of a complex composed of PALS1, CRB1 and EPB41L5. Within the complex, interacts (via FERM domain) with PALS1 (via HOOK domain) and with CRB1 (via intracellular domain). Interacts with CRB2 (via intracellular domain). Interacts with CRB3 (via intracellular domain).</text>
</comment>
<dbReference type="SUPFAM" id="SSF47031">
    <property type="entry name" value="Second domain of FERM"/>
    <property type="match status" value="1"/>
</dbReference>
<dbReference type="InterPro" id="IPR000798">
    <property type="entry name" value="Ez/rad/moesin-like"/>
</dbReference>
<dbReference type="InterPro" id="IPR014847">
    <property type="entry name" value="FA"/>
</dbReference>
<dbReference type="Pfam" id="PF00373">
    <property type="entry name" value="FERM_M"/>
    <property type="match status" value="1"/>
</dbReference>
<feature type="compositionally biased region" description="Low complexity" evidence="13">
    <location>
        <begin position="415"/>
        <end position="433"/>
    </location>
</feature>
<dbReference type="Gene3D" id="2.30.29.30">
    <property type="entry name" value="Pleckstrin-homology domain (PH domain)/Phosphotyrosine-binding domain (PTB)"/>
    <property type="match status" value="1"/>
</dbReference>
<evidence type="ECO:0000313" key="15">
    <source>
        <dbReference type="Ensembl" id="ENSSTUP00000023538.1"/>
    </source>
</evidence>
<dbReference type="GO" id="GO:0005912">
    <property type="term" value="C:adherens junction"/>
    <property type="evidence" value="ECO:0007669"/>
    <property type="project" value="UniProtKB-SubCell"/>
</dbReference>
<dbReference type="CDD" id="cd13186">
    <property type="entry name" value="FERM_C_NBL4_NBL5"/>
    <property type="match status" value="1"/>
</dbReference>